<protein>
    <submittedName>
        <fullName evidence="2">Uncharacterized protein</fullName>
    </submittedName>
</protein>
<dbReference type="EMBL" id="LJIJ01000012">
    <property type="protein sequence ID" value="ODN06009.1"/>
    <property type="molecule type" value="Genomic_DNA"/>
</dbReference>
<evidence type="ECO:0000313" key="3">
    <source>
        <dbReference type="Proteomes" id="UP000094527"/>
    </source>
</evidence>
<keyword evidence="1" id="KW-1133">Transmembrane helix</keyword>
<evidence type="ECO:0000256" key="1">
    <source>
        <dbReference type="SAM" id="Phobius"/>
    </source>
</evidence>
<keyword evidence="1" id="KW-0812">Transmembrane</keyword>
<comment type="caution">
    <text evidence="2">The sequence shown here is derived from an EMBL/GenBank/DDBJ whole genome shotgun (WGS) entry which is preliminary data.</text>
</comment>
<name>A0A1D2NLC0_ORCCI</name>
<dbReference type="Proteomes" id="UP000094527">
    <property type="component" value="Unassembled WGS sequence"/>
</dbReference>
<keyword evidence="3" id="KW-1185">Reference proteome</keyword>
<dbReference type="AlphaFoldDB" id="A0A1D2NLC0"/>
<gene>
    <name evidence="2" type="ORF">Ocin01_00684</name>
</gene>
<sequence length="173" mass="20222">MITSRRLGKQFIKVVQGSSSYNQVIEAYGDLRAATLQMNDFIRSYIFLNYFTFLTYYPEIPIVLRSGGSLAEITSILLYTVVTVWFWMTACEFHRTVKRTMTEWLFEKQTQESLKPKQRIRLLMLSNELETKPIAISCRFFHVSYDLISSMFGLIITYSLIMFQTRASSLIDT</sequence>
<feature type="transmembrane region" description="Helical" evidence="1">
    <location>
        <begin position="70"/>
        <end position="91"/>
    </location>
</feature>
<proteinExistence type="predicted"/>
<reference evidence="2 3" key="1">
    <citation type="journal article" date="2016" name="Genome Biol. Evol.">
        <title>Gene Family Evolution Reflects Adaptation to Soil Environmental Stressors in the Genome of the Collembolan Orchesella cincta.</title>
        <authorList>
            <person name="Faddeeva-Vakhrusheva A."/>
            <person name="Derks M.F."/>
            <person name="Anvar S.Y."/>
            <person name="Agamennone V."/>
            <person name="Suring W."/>
            <person name="Smit S."/>
            <person name="van Straalen N.M."/>
            <person name="Roelofs D."/>
        </authorList>
    </citation>
    <scope>NUCLEOTIDE SEQUENCE [LARGE SCALE GENOMIC DNA]</scope>
    <source>
        <tissue evidence="2">Mixed pool</tissue>
    </source>
</reference>
<keyword evidence="1" id="KW-0472">Membrane</keyword>
<organism evidence="2 3">
    <name type="scientific">Orchesella cincta</name>
    <name type="common">Springtail</name>
    <name type="synonym">Podura cincta</name>
    <dbReference type="NCBI Taxonomy" id="48709"/>
    <lineage>
        <taxon>Eukaryota</taxon>
        <taxon>Metazoa</taxon>
        <taxon>Ecdysozoa</taxon>
        <taxon>Arthropoda</taxon>
        <taxon>Hexapoda</taxon>
        <taxon>Collembola</taxon>
        <taxon>Entomobryomorpha</taxon>
        <taxon>Entomobryoidea</taxon>
        <taxon>Orchesellidae</taxon>
        <taxon>Orchesellinae</taxon>
        <taxon>Orchesella</taxon>
    </lineage>
</organism>
<accession>A0A1D2NLC0</accession>
<feature type="transmembrane region" description="Helical" evidence="1">
    <location>
        <begin position="41"/>
        <end position="58"/>
    </location>
</feature>
<feature type="transmembrane region" description="Helical" evidence="1">
    <location>
        <begin position="143"/>
        <end position="163"/>
    </location>
</feature>
<evidence type="ECO:0000313" key="2">
    <source>
        <dbReference type="EMBL" id="ODN06009.1"/>
    </source>
</evidence>